<accession>A0A9W6NXE8</accession>
<keyword evidence="2 5" id="KW-0808">Transferase</keyword>
<dbReference type="InterPro" id="IPR050559">
    <property type="entry name" value="P-Pant_transferase_sf"/>
</dbReference>
<organism evidence="5 6">
    <name type="scientific">Pseudonocardia halophobica</name>
    <dbReference type="NCBI Taxonomy" id="29401"/>
    <lineage>
        <taxon>Bacteria</taxon>
        <taxon>Bacillati</taxon>
        <taxon>Actinomycetota</taxon>
        <taxon>Actinomycetes</taxon>
        <taxon>Pseudonocardiales</taxon>
        <taxon>Pseudonocardiaceae</taxon>
        <taxon>Pseudonocardia</taxon>
    </lineage>
</organism>
<dbReference type="Gene3D" id="3.90.470.20">
    <property type="entry name" value="4'-phosphopantetheinyl transferase domain"/>
    <property type="match status" value="2"/>
</dbReference>
<name>A0A9W6NXE8_9PSEU</name>
<dbReference type="InterPro" id="IPR037143">
    <property type="entry name" value="4-PPantetheinyl_Trfase_dom_sf"/>
</dbReference>
<dbReference type="EMBL" id="BSFQ01000014">
    <property type="protein sequence ID" value="GLL12417.1"/>
    <property type="molecule type" value="Genomic_DNA"/>
</dbReference>
<comment type="similarity">
    <text evidence="1">Belongs to the P-Pant transferase superfamily. Gsp/Sfp/HetI/AcpT family.</text>
</comment>
<protein>
    <submittedName>
        <fullName evidence="5">4'-phosphopantetheinyl transferase</fullName>
    </submittedName>
</protein>
<evidence type="ECO:0000313" key="5">
    <source>
        <dbReference type="EMBL" id="GLL12417.1"/>
    </source>
</evidence>
<evidence type="ECO:0000256" key="1">
    <source>
        <dbReference type="ARBA" id="ARBA00010990"/>
    </source>
</evidence>
<evidence type="ECO:0000259" key="3">
    <source>
        <dbReference type="Pfam" id="PF01648"/>
    </source>
</evidence>
<dbReference type="GO" id="GO:0019878">
    <property type="term" value="P:lysine biosynthetic process via aminoadipic acid"/>
    <property type="evidence" value="ECO:0007669"/>
    <property type="project" value="TreeGrafter"/>
</dbReference>
<dbReference type="GO" id="GO:0000287">
    <property type="term" value="F:magnesium ion binding"/>
    <property type="evidence" value="ECO:0007669"/>
    <property type="project" value="InterPro"/>
</dbReference>
<dbReference type="Pfam" id="PF01648">
    <property type="entry name" value="ACPS"/>
    <property type="match status" value="1"/>
</dbReference>
<sequence>MPDVWWARPVDPSSAPQLVALLDAHERTRLAAFRRPVDQARYLAAHALTRLLLGARLDTDPTGIALDRTCRCGKPHGKPRLATGAAPAFSLTHSGDFVGVALSDDGPVGLDVEEVRALSDLDRLAEHALSPVERTRPPADARAFLTIWTRKEALLKATGEGLASPMDAITLGPTGAVEAWTDGPGAAWVVDLEAGPDHPAAVAGLGAVAPEVRVHDGAALLR</sequence>
<dbReference type="Proteomes" id="UP001143463">
    <property type="component" value="Unassembled WGS sequence"/>
</dbReference>
<dbReference type="PANTHER" id="PTHR12215">
    <property type="entry name" value="PHOSPHOPANTETHEINE TRANSFERASE"/>
    <property type="match status" value="1"/>
</dbReference>
<dbReference type="Pfam" id="PF22624">
    <property type="entry name" value="AASDHPPT_N"/>
    <property type="match status" value="1"/>
</dbReference>
<evidence type="ECO:0000259" key="4">
    <source>
        <dbReference type="Pfam" id="PF22624"/>
    </source>
</evidence>
<reference evidence="5" key="1">
    <citation type="journal article" date="2014" name="Int. J. Syst. Evol. Microbiol.">
        <title>Complete genome sequence of Corynebacterium casei LMG S-19264T (=DSM 44701T), isolated from a smear-ripened cheese.</title>
        <authorList>
            <consortium name="US DOE Joint Genome Institute (JGI-PGF)"/>
            <person name="Walter F."/>
            <person name="Albersmeier A."/>
            <person name="Kalinowski J."/>
            <person name="Ruckert C."/>
        </authorList>
    </citation>
    <scope>NUCLEOTIDE SEQUENCE</scope>
    <source>
        <strain evidence="5">VKM Ac-1069</strain>
    </source>
</reference>
<dbReference type="GO" id="GO:0005829">
    <property type="term" value="C:cytosol"/>
    <property type="evidence" value="ECO:0007669"/>
    <property type="project" value="TreeGrafter"/>
</dbReference>
<dbReference type="AlphaFoldDB" id="A0A9W6NXE8"/>
<evidence type="ECO:0000256" key="2">
    <source>
        <dbReference type="ARBA" id="ARBA00022679"/>
    </source>
</evidence>
<dbReference type="InterPro" id="IPR008278">
    <property type="entry name" value="4-PPantetheinyl_Trfase_dom"/>
</dbReference>
<feature type="domain" description="4'-phosphopantetheinyl transferase N-terminal" evidence="4">
    <location>
        <begin position="17"/>
        <end position="101"/>
    </location>
</feature>
<keyword evidence="6" id="KW-1185">Reference proteome</keyword>
<proteinExistence type="inferred from homology"/>
<gene>
    <name evidence="5" type="ORF">GCM10017577_35580</name>
</gene>
<comment type="caution">
    <text evidence="5">The sequence shown here is derived from an EMBL/GenBank/DDBJ whole genome shotgun (WGS) entry which is preliminary data.</text>
</comment>
<reference evidence="5" key="2">
    <citation type="submission" date="2023-01" db="EMBL/GenBank/DDBJ databases">
        <authorList>
            <person name="Sun Q."/>
            <person name="Evtushenko L."/>
        </authorList>
    </citation>
    <scope>NUCLEOTIDE SEQUENCE</scope>
    <source>
        <strain evidence="5">VKM Ac-1069</strain>
    </source>
</reference>
<dbReference type="GO" id="GO:0008897">
    <property type="term" value="F:holo-[acyl-carrier-protein] synthase activity"/>
    <property type="evidence" value="ECO:0007669"/>
    <property type="project" value="InterPro"/>
</dbReference>
<dbReference type="RefSeq" id="WP_037048208.1">
    <property type="nucleotide sequence ID" value="NZ_BAAAUZ010000029.1"/>
</dbReference>
<feature type="domain" description="4'-phosphopantetheinyl transferase" evidence="3">
    <location>
        <begin position="107"/>
        <end position="173"/>
    </location>
</feature>
<dbReference type="SUPFAM" id="SSF56214">
    <property type="entry name" value="4'-phosphopantetheinyl transferase"/>
    <property type="match status" value="2"/>
</dbReference>
<dbReference type="PANTHER" id="PTHR12215:SF10">
    <property type="entry name" value="L-AMINOADIPATE-SEMIALDEHYDE DEHYDROGENASE-PHOSPHOPANTETHEINYL TRANSFERASE"/>
    <property type="match status" value="1"/>
</dbReference>
<dbReference type="InterPro" id="IPR055066">
    <property type="entry name" value="AASDHPPT_N"/>
</dbReference>
<evidence type="ECO:0000313" key="6">
    <source>
        <dbReference type="Proteomes" id="UP001143463"/>
    </source>
</evidence>